<gene>
    <name evidence="2" type="ORF">FCS05_06860</name>
</gene>
<feature type="domain" description="VOC" evidence="1">
    <location>
        <begin position="21"/>
        <end position="99"/>
    </location>
</feature>
<dbReference type="EMBL" id="VBRC01000004">
    <property type="protein sequence ID" value="TLK29076.1"/>
    <property type="molecule type" value="Genomic_DNA"/>
</dbReference>
<accession>A0AAJ5JZ39</accession>
<dbReference type="CDD" id="cd06587">
    <property type="entry name" value="VOC"/>
    <property type="match status" value="1"/>
</dbReference>
<sequence>MGNVPCPTCQIENTKSLSVQAIAHIGLTVSDLQHATNFWQQVLGFTLEGTAEGSGSLLAETTDVAGAHSKLAFIALPHSDRSASGRPHHHLCSLLRAPT</sequence>
<dbReference type="Proteomes" id="UP000308000">
    <property type="component" value="Unassembled WGS sequence"/>
</dbReference>
<dbReference type="InterPro" id="IPR004360">
    <property type="entry name" value="Glyas_Fos-R_dOase_dom"/>
</dbReference>
<dbReference type="Gene3D" id="3.10.180.10">
    <property type="entry name" value="2,3-Dihydroxybiphenyl 1,2-Dioxygenase, domain 1"/>
    <property type="match status" value="1"/>
</dbReference>
<evidence type="ECO:0000313" key="3">
    <source>
        <dbReference type="Proteomes" id="UP000308000"/>
    </source>
</evidence>
<dbReference type="SUPFAM" id="SSF54593">
    <property type="entry name" value="Glyoxalase/Bleomycin resistance protein/Dihydroxybiphenyl dioxygenase"/>
    <property type="match status" value="1"/>
</dbReference>
<dbReference type="InterPro" id="IPR037523">
    <property type="entry name" value="VOC_core"/>
</dbReference>
<protein>
    <submittedName>
        <fullName evidence="2">VOC family protein</fullName>
    </submittedName>
</protein>
<reference evidence="2 3" key="1">
    <citation type="submission" date="2019-04" db="EMBL/GenBank/DDBJ databases">
        <title>Deinococcus metalilatus MA1002 mutant No.5.</title>
        <authorList>
            <person name="Park W."/>
            <person name="Park C."/>
        </authorList>
    </citation>
    <scope>NUCLEOTIDE SEQUENCE [LARGE SCALE GENOMIC DNA]</scope>
    <source>
        <strain evidence="2 3">MA1002-m5</strain>
    </source>
</reference>
<dbReference type="PROSITE" id="PS51819">
    <property type="entry name" value="VOC"/>
    <property type="match status" value="1"/>
</dbReference>
<name>A0AAJ5JZ39_9DEIO</name>
<evidence type="ECO:0000313" key="2">
    <source>
        <dbReference type="EMBL" id="TLK29076.1"/>
    </source>
</evidence>
<dbReference type="InterPro" id="IPR029068">
    <property type="entry name" value="Glyas_Bleomycin-R_OHBP_Dase"/>
</dbReference>
<dbReference type="AlphaFoldDB" id="A0AAJ5JZ39"/>
<organism evidence="2 3">
    <name type="scientific">Deinococcus metallilatus</name>
    <dbReference type="NCBI Taxonomy" id="1211322"/>
    <lineage>
        <taxon>Bacteria</taxon>
        <taxon>Thermotogati</taxon>
        <taxon>Deinococcota</taxon>
        <taxon>Deinococci</taxon>
        <taxon>Deinococcales</taxon>
        <taxon>Deinococcaceae</taxon>
        <taxon>Deinococcus</taxon>
    </lineage>
</organism>
<proteinExistence type="predicted"/>
<evidence type="ECO:0000259" key="1">
    <source>
        <dbReference type="PROSITE" id="PS51819"/>
    </source>
</evidence>
<comment type="caution">
    <text evidence="2">The sequence shown here is derived from an EMBL/GenBank/DDBJ whole genome shotgun (WGS) entry which is preliminary data.</text>
</comment>
<dbReference type="Pfam" id="PF00903">
    <property type="entry name" value="Glyoxalase"/>
    <property type="match status" value="1"/>
</dbReference>